<keyword evidence="2" id="KW-1185">Reference proteome</keyword>
<reference evidence="2" key="1">
    <citation type="submission" date="2016-11" db="EMBL/GenBank/DDBJ databases">
        <authorList>
            <person name="Varghese N."/>
            <person name="Submissions S."/>
        </authorList>
    </citation>
    <scope>NUCLEOTIDE SEQUENCE [LARGE SCALE GENOMIC DNA]</scope>
    <source>
        <strain evidence="2">DSM 11003</strain>
    </source>
</reference>
<organism evidence="1 2">
    <name type="scientific">Thermosyntropha lipolytica DSM 11003</name>
    <dbReference type="NCBI Taxonomy" id="1123382"/>
    <lineage>
        <taxon>Bacteria</taxon>
        <taxon>Bacillati</taxon>
        <taxon>Bacillota</taxon>
        <taxon>Clostridia</taxon>
        <taxon>Eubacteriales</taxon>
        <taxon>Syntrophomonadaceae</taxon>
        <taxon>Thermosyntropha</taxon>
    </lineage>
</organism>
<name>A0A1M5K3A6_9FIRM</name>
<evidence type="ECO:0000313" key="1">
    <source>
        <dbReference type="EMBL" id="SHG47234.1"/>
    </source>
</evidence>
<sequence length="44" mass="5159">MELVELVEVEVVEVVVKTKAAEEVPEYFHNDFQTDQIYQTSCRL</sequence>
<proteinExistence type="predicted"/>
<protein>
    <submittedName>
        <fullName evidence="1">Uncharacterized protein</fullName>
    </submittedName>
</protein>
<accession>A0A1M5K3A6</accession>
<evidence type="ECO:0000313" key="2">
    <source>
        <dbReference type="Proteomes" id="UP000242329"/>
    </source>
</evidence>
<dbReference type="AlphaFoldDB" id="A0A1M5K3A6"/>
<dbReference type="Proteomes" id="UP000242329">
    <property type="component" value="Unassembled WGS sequence"/>
</dbReference>
<gene>
    <name evidence="1" type="ORF">SAMN02745221_00273</name>
</gene>
<dbReference type="STRING" id="1123382.SAMN02745221_00273"/>
<dbReference type="EMBL" id="FQWY01000004">
    <property type="protein sequence ID" value="SHG47234.1"/>
    <property type="molecule type" value="Genomic_DNA"/>
</dbReference>